<evidence type="ECO:0000313" key="1">
    <source>
        <dbReference type="EMBL" id="KAK3030412.1"/>
    </source>
</evidence>
<dbReference type="EMBL" id="JAVXUP010000340">
    <property type="protein sequence ID" value="KAK3030412.1"/>
    <property type="molecule type" value="Genomic_DNA"/>
</dbReference>
<comment type="caution">
    <text evidence="1">The sequence shown here is derived from an EMBL/GenBank/DDBJ whole genome shotgun (WGS) entry which is preliminary data.</text>
</comment>
<name>A0AA88WNC6_9ASTE</name>
<dbReference type="PANTHER" id="PTHR28106:SF1">
    <property type="entry name" value="MITOCHONDRIAL ATPASE COMPLEX SUBUNIT ATP10"/>
    <property type="match status" value="1"/>
</dbReference>
<dbReference type="GO" id="GO:0033615">
    <property type="term" value="P:mitochondrial proton-transporting ATP synthase complex assembly"/>
    <property type="evidence" value="ECO:0007669"/>
    <property type="project" value="TreeGrafter"/>
</dbReference>
<proteinExistence type="predicted"/>
<evidence type="ECO:0000313" key="2">
    <source>
        <dbReference type="Proteomes" id="UP001188597"/>
    </source>
</evidence>
<sequence length="158" mass="17548">MLRLKHLNITRNAVTLSSRLFFPNEDKLFPIIPSQHPSKCSSNRFLDFYQLGNKAAMEKERARLSDELNRGYFADISEFNQHGGKIAMANKVIIPGMTAVKFPALEVNNSDGTSLKLPIVFNGNGADVDKSNVPKASLMCLSFRASSQVCITSMLFFS</sequence>
<dbReference type="PANTHER" id="PTHR28106">
    <property type="entry name" value="MITOCHONDRIAL ATPASE COMPLEX SUBUNIT ATP10"/>
    <property type="match status" value="1"/>
</dbReference>
<dbReference type="GO" id="GO:0005743">
    <property type="term" value="C:mitochondrial inner membrane"/>
    <property type="evidence" value="ECO:0007669"/>
    <property type="project" value="TreeGrafter"/>
</dbReference>
<organism evidence="1 2">
    <name type="scientific">Escallonia herrerae</name>
    <dbReference type="NCBI Taxonomy" id="1293975"/>
    <lineage>
        <taxon>Eukaryota</taxon>
        <taxon>Viridiplantae</taxon>
        <taxon>Streptophyta</taxon>
        <taxon>Embryophyta</taxon>
        <taxon>Tracheophyta</taxon>
        <taxon>Spermatophyta</taxon>
        <taxon>Magnoliopsida</taxon>
        <taxon>eudicotyledons</taxon>
        <taxon>Gunneridae</taxon>
        <taxon>Pentapetalae</taxon>
        <taxon>asterids</taxon>
        <taxon>campanulids</taxon>
        <taxon>Escalloniales</taxon>
        <taxon>Escalloniaceae</taxon>
        <taxon>Escallonia</taxon>
    </lineage>
</organism>
<protein>
    <submittedName>
        <fullName evidence="1">Uncharacterized protein</fullName>
    </submittedName>
</protein>
<gene>
    <name evidence="1" type="ORF">RJ639_037541</name>
</gene>
<dbReference type="Proteomes" id="UP001188597">
    <property type="component" value="Unassembled WGS sequence"/>
</dbReference>
<dbReference type="InterPro" id="IPR007849">
    <property type="entry name" value="ATP10"/>
</dbReference>
<keyword evidence="2" id="KW-1185">Reference proteome</keyword>
<dbReference type="Pfam" id="PF05176">
    <property type="entry name" value="ATP-synt_10"/>
    <property type="match status" value="1"/>
</dbReference>
<reference evidence="1" key="1">
    <citation type="submission" date="2022-12" db="EMBL/GenBank/DDBJ databases">
        <title>Draft genome assemblies for two species of Escallonia (Escalloniales).</title>
        <authorList>
            <person name="Chanderbali A."/>
            <person name="Dervinis C."/>
            <person name="Anghel I."/>
            <person name="Soltis D."/>
            <person name="Soltis P."/>
            <person name="Zapata F."/>
        </authorList>
    </citation>
    <scope>NUCLEOTIDE SEQUENCE</scope>
    <source>
        <strain evidence="1">UCBG64.0493</strain>
        <tissue evidence="1">Leaf</tissue>
    </source>
</reference>
<dbReference type="AlphaFoldDB" id="A0AA88WNC6"/>
<accession>A0AA88WNC6</accession>